<dbReference type="Gene3D" id="6.10.10.80">
    <property type="entry name" value="Small, acid-soluble spore protein, alpha/beta type-like"/>
    <property type="match status" value="1"/>
</dbReference>
<accession>A0A419T4Q1</accession>
<gene>
    <name evidence="3" type="ORF">BET03_10980</name>
</gene>
<evidence type="ECO:0000313" key="4">
    <source>
        <dbReference type="Proteomes" id="UP000284177"/>
    </source>
</evidence>
<evidence type="ECO:0000256" key="1">
    <source>
        <dbReference type="ARBA" id="ARBA00005442"/>
    </source>
</evidence>
<evidence type="ECO:0008006" key="5">
    <source>
        <dbReference type="Google" id="ProtNLM"/>
    </source>
</evidence>
<dbReference type="Pfam" id="PF00269">
    <property type="entry name" value="SASP"/>
    <property type="match status" value="1"/>
</dbReference>
<dbReference type="AlphaFoldDB" id="A0A419T4Q1"/>
<protein>
    <recommendedName>
        <fullName evidence="5">Small, acid-soluble spore protein, alpha/beta type</fullName>
    </recommendedName>
</protein>
<proteinExistence type="inferred from homology"/>
<dbReference type="EMBL" id="MCIB01000011">
    <property type="protein sequence ID" value="RKD32432.1"/>
    <property type="molecule type" value="Genomic_DNA"/>
</dbReference>
<dbReference type="GO" id="GO:0003690">
    <property type="term" value="F:double-stranded DNA binding"/>
    <property type="evidence" value="ECO:0007669"/>
    <property type="project" value="InterPro"/>
</dbReference>
<dbReference type="Proteomes" id="UP000284177">
    <property type="component" value="Unassembled WGS sequence"/>
</dbReference>
<comment type="caution">
    <text evidence="3">The sequence shown here is derived from an EMBL/GenBank/DDBJ whole genome shotgun (WGS) entry which is preliminary data.</text>
</comment>
<sequence length="65" mass="7288">MGKKKKKITPNDKMKYEIAKELGLLDKIKKVGWGGLSAKETGKIGGMITVRKKEKKKSKKVEKAE</sequence>
<organism evidence="3 4">
    <name type="scientific">Thermohalobacter berrensis</name>
    <dbReference type="NCBI Taxonomy" id="99594"/>
    <lineage>
        <taxon>Bacteria</taxon>
        <taxon>Bacillati</taxon>
        <taxon>Bacillota</taxon>
        <taxon>Tissierellia</taxon>
        <taxon>Tissierellales</taxon>
        <taxon>Thermohalobacteraceae</taxon>
        <taxon>Thermohalobacter</taxon>
    </lineage>
</organism>
<dbReference type="GO" id="GO:0006265">
    <property type="term" value="P:DNA topological change"/>
    <property type="evidence" value="ECO:0007669"/>
    <property type="project" value="InterPro"/>
</dbReference>
<keyword evidence="2" id="KW-0238">DNA-binding</keyword>
<dbReference type="InterPro" id="IPR038300">
    <property type="entry name" value="SASP_sf_alpha/beta"/>
</dbReference>
<evidence type="ECO:0000256" key="2">
    <source>
        <dbReference type="ARBA" id="ARBA00023125"/>
    </source>
</evidence>
<reference evidence="3 4" key="1">
    <citation type="submission" date="2016-08" db="EMBL/GenBank/DDBJ databases">
        <title>Novel Firmicutes and Novel Genomes.</title>
        <authorList>
            <person name="Poppleton D.I."/>
            <person name="Gribaldo S."/>
        </authorList>
    </citation>
    <scope>NUCLEOTIDE SEQUENCE [LARGE SCALE GENOMIC DNA]</scope>
    <source>
        <strain evidence="3 4">CTT3</strain>
    </source>
</reference>
<dbReference type="PROSITE" id="PS00304">
    <property type="entry name" value="SASP_1"/>
    <property type="match status" value="1"/>
</dbReference>
<dbReference type="OrthoDB" id="1708261at2"/>
<dbReference type="RefSeq" id="WP_120168477.1">
    <property type="nucleotide sequence ID" value="NZ_MCIB01000011.1"/>
</dbReference>
<dbReference type="InterPro" id="IPR018126">
    <property type="entry name" value="SASP_alpha/beta-type_CS"/>
</dbReference>
<keyword evidence="4" id="KW-1185">Reference proteome</keyword>
<dbReference type="InterPro" id="IPR001448">
    <property type="entry name" value="SASP_alpha/beta-type"/>
</dbReference>
<evidence type="ECO:0000313" key="3">
    <source>
        <dbReference type="EMBL" id="RKD32432.1"/>
    </source>
</evidence>
<name>A0A419T4Q1_9FIRM</name>
<comment type="similarity">
    <text evidence="1">Belongs to the alpha/beta-type SASP family.</text>
</comment>